<comment type="caution">
    <text evidence="2">The sequence shown here is derived from an EMBL/GenBank/DDBJ whole genome shotgun (WGS) entry which is preliminary data.</text>
</comment>
<evidence type="ECO:0000313" key="2">
    <source>
        <dbReference type="EMBL" id="MDI3390628.1"/>
    </source>
</evidence>
<evidence type="ECO:0000256" key="1">
    <source>
        <dbReference type="SAM" id="MobiDB-lite"/>
    </source>
</evidence>
<sequence length="73" mass="8614">MEEALHKVMAKMHRRRDKGRGMTAREVADYSDLYKNHQLIELGWRLAQMRTHDGLRIARDSDGDFELVEAEEE</sequence>
<feature type="compositionally biased region" description="Basic residues" evidence="1">
    <location>
        <begin position="8"/>
        <end position="18"/>
    </location>
</feature>
<keyword evidence="3" id="KW-1185">Reference proteome</keyword>
<evidence type="ECO:0000313" key="3">
    <source>
        <dbReference type="Proteomes" id="UP001224661"/>
    </source>
</evidence>
<protein>
    <submittedName>
        <fullName evidence="2">Uncharacterized protein</fullName>
    </submittedName>
</protein>
<accession>A0ABT6S1W5</accession>
<organism evidence="2 3">
    <name type="scientific">Streptomyces solicavernae</name>
    <dbReference type="NCBI Taxonomy" id="3043614"/>
    <lineage>
        <taxon>Bacteria</taxon>
        <taxon>Bacillati</taxon>
        <taxon>Actinomycetota</taxon>
        <taxon>Actinomycetes</taxon>
        <taxon>Kitasatosporales</taxon>
        <taxon>Streptomycetaceae</taxon>
        <taxon>Streptomyces</taxon>
    </lineage>
</organism>
<reference evidence="2 3" key="1">
    <citation type="submission" date="2023-05" db="EMBL/GenBank/DDBJ databases">
        <title>Draft genome sequence of Streptomyces sp. B-S-A8 isolated from a cave soil in Thailand.</title>
        <authorList>
            <person name="Chamroensaksri N."/>
            <person name="Muangham S."/>
        </authorList>
    </citation>
    <scope>NUCLEOTIDE SEQUENCE [LARGE SCALE GENOMIC DNA]</scope>
    <source>
        <strain evidence="2 3">B-S-A8</strain>
    </source>
</reference>
<feature type="region of interest" description="Disordered" evidence="1">
    <location>
        <begin position="1"/>
        <end position="21"/>
    </location>
</feature>
<dbReference type="RefSeq" id="WP_282517112.1">
    <property type="nucleotide sequence ID" value="NZ_JASCIR010000058.1"/>
</dbReference>
<dbReference type="EMBL" id="JASCIR010000058">
    <property type="protein sequence ID" value="MDI3390628.1"/>
    <property type="molecule type" value="Genomic_DNA"/>
</dbReference>
<name>A0ABT6S1W5_9ACTN</name>
<proteinExistence type="predicted"/>
<gene>
    <name evidence="2" type="ORF">QIS99_31195</name>
</gene>
<dbReference type="Proteomes" id="UP001224661">
    <property type="component" value="Unassembled WGS sequence"/>
</dbReference>